<keyword evidence="1" id="KW-0812">Transmembrane</keyword>
<accession>H1DD32</accession>
<protein>
    <submittedName>
        <fullName evidence="2">Uncharacterized protein</fullName>
    </submittedName>
</protein>
<name>H1DD32_9BACT</name>
<dbReference type="AlphaFoldDB" id="H1DD32"/>
<dbReference type="Proteomes" id="UP000004892">
    <property type="component" value="Unassembled WGS sequence"/>
</dbReference>
<proteinExistence type="predicted"/>
<evidence type="ECO:0000313" key="3">
    <source>
        <dbReference type="Proteomes" id="UP000004892"/>
    </source>
</evidence>
<keyword evidence="3" id="KW-1185">Reference proteome</keyword>
<organism evidence="2 3">
    <name type="scientific">Odoribacter laneus YIT 12061</name>
    <dbReference type="NCBI Taxonomy" id="742817"/>
    <lineage>
        <taxon>Bacteria</taxon>
        <taxon>Pseudomonadati</taxon>
        <taxon>Bacteroidota</taxon>
        <taxon>Bacteroidia</taxon>
        <taxon>Bacteroidales</taxon>
        <taxon>Odoribacteraceae</taxon>
        <taxon>Odoribacter</taxon>
    </lineage>
</organism>
<feature type="transmembrane region" description="Helical" evidence="1">
    <location>
        <begin position="20"/>
        <end position="39"/>
    </location>
</feature>
<keyword evidence="1" id="KW-0472">Membrane</keyword>
<gene>
    <name evidence="2" type="ORF">HMPREF9449_00010</name>
</gene>
<dbReference type="EMBL" id="ADMC01000001">
    <property type="protein sequence ID" value="EHP51008.1"/>
    <property type="molecule type" value="Genomic_DNA"/>
</dbReference>
<comment type="caution">
    <text evidence="2">The sequence shown here is derived from an EMBL/GenBank/DDBJ whole genome shotgun (WGS) entry which is preliminary data.</text>
</comment>
<keyword evidence="1" id="KW-1133">Transmembrane helix</keyword>
<reference evidence="2 3" key="1">
    <citation type="submission" date="2012-01" db="EMBL/GenBank/DDBJ databases">
        <title>The Genome Sequence of Odoribacter laneus YIT 12061.</title>
        <authorList>
            <consortium name="The Broad Institute Genome Sequencing Platform"/>
            <person name="Earl A."/>
            <person name="Ward D."/>
            <person name="Feldgarden M."/>
            <person name="Gevers D."/>
            <person name="Morotomi M."/>
            <person name="Young S.K."/>
            <person name="Zeng Q."/>
            <person name="Gargeya S."/>
            <person name="Fitzgerald M."/>
            <person name="Haas B."/>
            <person name="Abouelleil A."/>
            <person name="Alvarado L."/>
            <person name="Arachchi H.M."/>
            <person name="Berlin A."/>
            <person name="Chapman S.B."/>
            <person name="Gearin G."/>
            <person name="Goldberg J."/>
            <person name="Griggs A."/>
            <person name="Gujja S."/>
            <person name="Hansen M."/>
            <person name="Heiman D."/>
            <person name="Howarth C."/>
            <person name="Larimer J."/>
            <person name="Lui A."/>
            <person name="MacDonald P.J.P."/>
            <person name="McCowen C."/>
            <person name="Montmayeur A."/>
            <person name="Murphy C."/>
            <person name="Neiman D."/>
            <person name="Pearson M."/>
            <person name="Priest M."/>
            <person name="Roberts A."/>
            <person name="Saif S."/>
            <person name="Shea T."/>
            <person name="Sisk P."/>
            <person name="Stolte C."/>
            <person name="Sykes S."/>
            <person name="Wortman J."/>
            <person name="Nusbaum C."/>
            <person name="Birren B."/>
        </authorList>
    </citation>
    <scope>NUCLEOTIDE SEQUENCE [LARGE SCALE GENOMIC DNA]</scope>
    <source>
        <strain evidence="2 3">YIT 12061</strain>
    </source>
</reference>
<evidence type="ECO:0000256" key="1">
    <source>
        <dbReference type="SAM" id="Phobius"/>
    </source>
</evidence>
<dbReference type="STRING" id="742817.HMPREF9449_00010"/>
<dbReference type="HOGENOM" id="CLU_3293317_0_0_10"/>
<evidence type="ECO:0000313" key="2">
    <source>
        <dbReference type="EMBL" id="EHP51008.1"/>
    </source>
</evidence>
<sequence length="40" mass="4831">MFYVNINMHKKNSMHYERIIKKVGMLTILIVFTVCYYSNS</sequence>